<dbReference type="CDD" id="cd17657">
    <property type="entry name" value="CDC14_N"/>
    <property type="match status" value="1"/>
</dbReference>
<dbReference type="Gene3D" id="3.90.190.10">
    <property type="entry name" value="Protein tyrosine phosphatase superfamily"/>
    <property type="match status" value="2"/>
</dbReference>
<evidence type="ECO:0000259" key="5">
    <source>
        <dbReference type="PROSITE" id="PS50056"/>
    </source>
</evidence>
<dbReference type="PROSITE" id="PS50056">
    <property type="entry name" value="TYR_PHOSPHATASE_2"/>
    <property type="match status" value="1"/>
</dbReference>
<evidence type="ECO:0000313" key="7">
    <source>
        <dbReference type="Proteomes" id="UP001445335"/>
    </source>
</evidence>
<dbReference type="PROSITE" id="PS00383">
    <property type="entry name" value="TYR_PHOSPHATASE_1"/>
    <property type="match status" value="1"/>
</dbReference>
<dbReference type="EC" id="3.1.3.48" evidence="2"/>
<reference evidence="6 7" key="1">
    <citation type="journal article" date="2024" name="Nat. Commun.">
        <title>Phylogenomics reveals the evolutionary origins of lichenization in chlorophyte algae.</title>
        <authorList>
            <person name="Puginier C."/>
            <person name="Libourel C."/>
            <person name="Otte J."/>
            <person name="Skaloud P."/>
            <person name="Haon M."/>
            <person name="Grisel S."/>
            <person name="Petersen M."/>
            <person name="Berrin J.G."/>
            <person name="Delaux P.M."/>
            <person name="Dal Grande F."/>
            <person name="Keller J."/>
        </authorList>
    </citation>
    <scope>NUCLEOTIDE SEQUENCE [LARGE SCALE GENOMIC DNA]</scope>
    <source>
        <strain evidence="6 7">SAG 245.80</strain>
    </source>
</reference>
<dbReference type="PANTHER" id="PTHR23339">
    <property type="entry name" value="TYROSINE SPECIFIC PROTEIN PHOSPHATASE AND DUAL SPECIFICITY PROTEIN PHOSPHATASE"/>
    <property type="match status" value="1"/>
</dbReference>
<protein>
    <recommendedName>
        <fullName evidence="2">protein-tyrosine-phosphatase</fullName>
        <ecNumber evidence="2">3.1.3.48</ecNumber>
    </recommendedName>
</protein>
<dbReference type="Proteomes" id="UP001445335">
    <property type="component" value="Unassembled WGS sequence"/>
</dbReference>
<dbReference type="InterPro" id="IPR029260">
    <property type="entry name" value="DSPn"/>
</dbReference>
<dbReference type="Pfam" id="PF22785">
    <property type="entry name" value="Tc-R-P"/>
    <property type="match status" value="1"/>
</dbReference>
<proteinExistence type="inferred from homology"/>
<organism evidence="6 7">
    <name type="scientific">Elliptochloris bilobata</name>
    <dbReference type="NCBI Taxonomy" id="381761"/>
    <lineage>
        <taxon>Eukaryota</taxon>
        <taxon>Viridiplantae</taxon>
        <taxon>Chlorophyta</taxon>
        <taxon>core chlorophytes</taxon>
        <taxon>Trebouxiophyceae</taxon>
        <taxon>Trebouxiophyceae incertae sedis</taxon>
        <taxon>Elliptochloris clade</taxon>
        <taxon>Elliptochloris</taxon>
    </lineage>
</organism>
<dbReference type="InterPro" id="IPR016130">
    <property type="entry name" value="Tyr_Pase_AS"/>
</dbReference>
<dbReference type="InterPro" id="IPR050561">
    <property type="entry name" value="PTP"/>
</dbReference>
<evidence type="ECO:0000313" key="6">
    <source>
        <dbReference type="EMBL" id="KAK9839607.1"/>
    </source>
</evidence>
<comment type="caution">
    <text evidence="6">The sequence shown here is derived from an EMBL/GenBank/DDBJ whole genome shotgun (WGS) entry which is preliminary data.</text>
</comment>
<dbReference type="AlphaFoldDB" id="A0AAW1S0L3"/>
<evidence type="ECO:0000256" key="1">
    <source>
        <dbReference type="ARBA" id="ARBA00007315"/>
    </source>
</evidence>
<dbReference type="CDD" id="cd14499">
    <property type="entry name" value="CDC14_C"/>
    <property type="match status" value="1"/>
</dbReference>
<evidence type="ECO:0000256" key="4">
    <source>
        <dbReference type="ARBA" id="ARBA00022912"/>
    </source>
</evidence>
<evidence type="ECO:0000256" key="2">
    <source>
        <dbReference type="ARBA" id="ARBA00013064"/>
    </source>
</evidence>
<dbReference type="SUPFAM" id="SSF52799">
    <property type="entry name" value="(Phosphotyrosine protein) phosphatases II"/>
    <property type="match status" value="2"/>
</dbReference>
<keyword evidence="4" id="KW-0904">Protein phosphatase</keyword>
<gene>
    <name evidence="6" type="ORF">WJX81_000477</name>
</gene>
<dbReference type="EMBL" id="JALJOU010000015">
    <property type="protein sequence ID" value="KAK9839607.1"/>
    <property type="molecule type" value="Genomic_DNA"/>
</dbReference>
<name>A0AAW1S0L3_9CHLO</name>
<dbReference type="InterPro" id="IPR000387">
    <property type="entry name" value="Tyr_Pase_dom"/>
</dbReference>
<dbReference type="Pfam" id="PF14671">
    <property type="entry name" value="DSPn"/>
    <property type="match status" value="1"/>
</dbReference>
<sequence length="397" mass="43296">MAQETEFGTVVEVIQGRFLFAFVRDVTLFAASQGVQDSVCYSIDSELVYEPFYADFGPLNLGHAFKYCRRTAELLQDAARLGKKLLFYSGPSPQHKVNAAVLVGIFQVMLLGRSAAVAHAVVAPMEPFPAFRDASSGAPCFLLRIQHVLAGMERAKAAGFLDWDRADSAFDLAEYEHYEQVENGDLNWIVPRKLLAFSGPSPVARVYYGFKSFTPEDYWAYFRLRGVSAVVRLNKQMYEGRRFVAGGFRQHELYFPDGSCPSEAIVQRFLAIVEAEPGALAVHCKAGLGRTGVLICCYLIKHHSFTAEEAIGYIRGRVAAQGKGPGHAVARALAPNGQPRKLPAALLESPADLAEYAAAGGEECMNLAVNPGPRNGFGSAAGWTIGATMRSLTTVRR</sequence>
<dbReference type="InterPro" id="IPR044506">
    <property type="entry name" value="CDC14_C"/>
</dbReference>
<dbReference type="InterPro" id="IPR029021">
    <property type="entry name" value="Prot-tyrosine_phosphatase-like"/>
</dbReference>
<feature type="domain" description="Tyrosine specific protein phosphatases" evidence="5">
    <location>
        <begin position="267"/>
        <end position="315"/>
    </location>
</feature>
<evidence type="ECO:0000256" key="3">
    <source>
        <dbReference type="ARBA" id="ARBA00022801"/>
    </source>
</evidence>
<keyword evidence="7" id="KW-1185">Reference proteome</keyword>
<keyword evidence="3" id="KW-0378">Hydrolase</keyword>
<comment type="similarity">
    <text evidence="1">Belongs to the protein-tyrosine phosphatase family. Non-receptor class CDC14 subfamily.</text>
</comment>
<accession>A0AAW1S0L3</accession>
<dbReference type="FunFam" id="3.90.190.10:FF:000006">
    <property type="entry name" value="Dual specificity protein phosphatase CDC14B"/>
    <property type="match status" value="1"/>
</dbReference>
<dbReference type="GO" id="GO:0004725">
    <property type="term" value="F:protein tyrosine phosphatase activity"/>
    <property type="evidence" value="ECO:0007669"/>
    <property type="project" value="UniProtKB-EC"/>
</dbReference>